<dbReference type="STRING" id="721133.SAMN05216176_103381"/>
<feature type="chain" id="PRO_5003862323" description="Outer membrane protein beta-barrel domain-containing protein" evidence="1">
    <location>
        <begin position="27"/>
        <end position="287"/>
    </location>
</feature>
<comment type="caution">
    <text evidence="2">The sequence shown here is derived from an EMBL/GenBank/DDBJ whole genome shotgun (WGS) entry which is preliminary data.</text>
</comment>
<dbReference type="InterPro" id="IPR011250">
    <property type="entry name" value="OMP/PagP_B-barrel"/>
</dbReference>
<dbReference type="eggNOG" id="ENOG5033Q83">
    <property type="taxonomic scope" value="Bacteria"/>
</dbReference>
<organism evidence="2 3">
    <name type="scientific">Nitratireductor indicus C115</name>
    <dbReference type="NCBI Taxonomy" id="1231190"/>
    <lineage>
        <taxon>Bacteria</taxon>
        <taxon>Pseudomonadati</taxon>
        <taxon>Pseudomonadota</taxon>
        <taxon>Alphaproteobacteria</taxon>
        <taxon>Hyphomicrobiales</taxon>
        <taxon>Phyllobacteriaceae</taxon>
        <taxon>Nitratireductor</taxon>
    </lineage>
</organism>
<protein>
    <recommendedName>
        <fullName evidence="4">Outer membrane protein beta-barrel domain-containing protein</fullName>
    </recommendedName>
</protein>
<keyword evidence="1" id="KW-0732">Signal</keyword>
<reference evidence="2 3" key="1">
    <citation type="journal article" date="2012" name="J. Bacteriol.">
        <title>Genome Sequence of Nitratireductor indicus Type Strain C115.</title>
        <authorList>
            <person name="Lai Q."/>
            <person name="Li G."/>
            <person name="Yu Z."/>
            <person name="Shao Z."/>
        </authorList>
    </citation>
    <scope>NUCLEOTIDE SEQUENCE [LARGE SCALE GENOMIC DNA]</scope>
    <source>
        <strain evidence="2 3">C115</strain>
    </source>
</reference>
<dbReference type="SUPFAM" id="SSF56925">
    <property type="entry name" value="OMPA-like"/>
    <property type="match status" value="1"/>
</dbReference>
<evidence type="ECO:0000313" key="2">
    <source>
        <dbReference type="EMBL" id="EKF40664.1"/>
    </source>
</evidence>
<feature type="signal peptide" evidence="1">
    <location>
        <begin position="1"/>
        <end position="26"/>
    </location>
</feature>
<name>K2NSD4_9HYPH</name>
<keyword evidence="3" id="KW-1185">Reference proteome</keyword>
<dbReference type="AlphaFoldDB" id="K2NSD4"/>
<evidence type="ECO:0008006" key="4">
    <source>
        <dbReference type="Google" id="ProtNLM"/>
    </source>
</evidence>
<dbReference type="OrthoDB" id="8417690at2"/>
<dbReference type="EMBL" id="AMSI01000016">
    <property type="protein sequence ID" value="EKF40664.1"/>
    <property type="molecule type" value="Genomic_DNA"/>
</dbReference>
<proteinExistence type="predicted"/>
<accession>K2NSD4</accession>
<evidence type="ECO:0000256" key="1">
    <source>
        <dbReference type="SAM" id="SignalP"/>
    </source>
</evidence>
<dbReference type="RefSeq" id="WP_009452210.1">
    <property type="nucleotide sequence ID" value="NZ_AMSI01000016.1"/>
</dbReference>
<evidence type="ECO:0000313" key="3">
    <source>
        <dbReference type="Proteomes" id="UP000007374"/>
    </source>
</evidence>
<sequence>MCVRSVSGGHLAFILFLLSSPNPSFGADAPSARNLEEPPELNDLPPLVEMGAATIGYISIEQRNGTGTLDDLSDKTSSWALRGAASRDMGNDWNMQVDGHYGAAKAGLAKAQTKGGAAHVYYRRPSSHAFGGFVETSQLDAQLAELAGGGKTDANAILGGLEGAYFLEQATLYGKAGAGKAIGGEKSAVQIAAAAGARYYINDNLRLDFEGDFRRWQADGKTLDTFGASTVANYRLHDSPFAAFAGYRYERTSSDTEPYRSHGLMAGFRYHFGSGSLKDAERNGALW</sequence>
<dbReference type="PATRIC" id="fig|1231190.3.peg.4131"/>
<dbReference type="Proteomes" id="UP000007374">
    <property type="component" value="Unassembled WGS sequence"/>
</dbReference>
<gene>
    <name evidence="2" type="ORF">NA8A_19985</name>
</gene>